<feature type="active site" description="O-(5'-phospho-DNA)-tyrosine intermediate" evidence="8 9">
    <location>
        <position position="175"/>
    </location>
</feature>
<proteinExistence type="inferred from homology"/>
<dbReference type="NCBIfam" id="NF004044">
    <property type="entry name" value="PRK05561.1"/>
    <property type="match status" value="1"/>
</dbReference>
<comment type="function">
    <text evidence="8">A type II topoisomerase that negatively supercoils closed circular double-stranded (ds) DNA in an ATP-dependent manner to modulate DNA topology and maintain chromosomes in an underwound state. Negative supercoiling favors strand separation, and DNA replication, transcription, recombination and repair, all of which involve strand separation. Also able to catalyze the interconversion of other topological isomers of dsDNA rings, including catenanes and knotted rings. Type II topoisomerases break and join 2 DNA strands simultaneously in an ATP-dependent manner.</text>
</comment>
<dbReference type="InterPro" id="IPR002205">
    <property type="entry name" value="Topo_IIA_dom_A"/>
</dbReference>
<dbReference type="GO" id="GO:0003918">
    <property type="term" value="F:DNA topoisomerase type II (double strand cut, ATP-hydrolyzing) activity"/>
    <property type="evidence" value="ECO:0007669"/>
    <property type="project" value="UniProtKB-EC"/>
</dbReference>
<keyword evidence="5 8" id="KW-0799">Topoisomerase</keyword>
<dbReference type="SMART" id="SM00434">
    <property type="entry name" value="TOP4c"/>
    <property type="match status" value="1"/>
</dbReference>
<reference evidence="12" key="1">
    <citation type="submission" date="2024-03" db="EMBL/GenBank/DDBJ databases">
        <title>Complete genome sequence of Mycoplasma gypis type strain B1/T1.</title>
        <authorList>
            <person name="Spergser J."/>
        </authorList>
    </citation>
    <scope>NUCLEOTIDE SEQUENCE [LARGE SCALE GENOMIC DNA]</scope>
    <source>
        <strain evidence="12">B1/T1</strain>
    </source>
</reference>
<dbReference type="InterPro" id="IPR013758">
    <property type="entry name" value="Topo_IIA_A/C_ab"/>
</dbReference>
<keyword evidence="10" id="KW-0175">Coiled coil</keyword>
<evidence type="ECO:0000256" key="1">
    <source>
        <dbReference type="ARBA" id="ARBA00000185"/>
    </source>
</evidence>
<organism evidence="12 13">
    <name type="scientific">[Mycoplasma] gypis</name>
    <dbReference type="NCBI Taxonomy" id="92404"/>
    <lineage>
        <taxon>Bacteria</taxon>
        <taxon>Bacillati</taxon>
        <taxon>Mycoplasmatota</taxon>
        <taxon>Mycoplasmoidales</taxon>
        <taxon>Metamycoplasmataceae</taxon>
        <taxon>Metamycoplasma</taxon>
    </lineage>
</organism>
<dbReference type="NCBIfam" id="NF004043">
    <property type="entry name" value="PRK05560.1"/>
    <property type="match status" value="1"/>
</dbReference>
<dbReference type="InterPro" id="IPR005743">
    <property type="entry name" value="GyrA"/>
</dbReference>
<dbReference type="RefSeq" id="WP_205498231.1">
    <property type="nucleotide sequence ID" value="NZ_CP148066.1"/>
</dbReference>
<dbReference type="Proteomes" id="UP001460679">
    <property type="component" value="Chromosome"/>
</dbReference>
<protein>
    <recommendedName>
        <fullName evidence="8">DNA gyrase subunit A</fullName>
        <ecNumber evidence="8">5.6.2.2</ecNumber>
    </recommendedName>
</protein>
<dbReference type="SUPFAM" id="SSF56719">
    <property type="entry name" value="Type II DNA topoisomerase"/>
    <property type="match status" value="1"/>
</dbReference>
<dbReference type="NCBIfam" id="TIGR01063">
    <property type="entry name" value="gyrA"/>
    <property type="match status" value="1"/>
</dbReference>
<comment type="subunit">
    <text evidence="8">Heterotetramer, composed of two GyrA and two GyrB chains. In the heterotetramer, GyrA contains the active site tyrosine that forms a transient covalent intermediate with DNA, while GyrB binds cofactors and catalyzes ATP hydrolysis.</text>
</comment>
<keyword evidence="13" id="KW-1185">Reference proteome</keyword>
<dbReference type="Pfam" id="PF03989">
    <property type="entry name" value="DNA_gyraseA_C"/>
    <property type="match status" value="6"/>
</dbReference>
<keyword evidence="6 8" id="KW-0238">DNA-binding</keyword>
<evidence type="ECO:0000256" key="2">
    <source>
        <dbReference type="ARBA" id="ARBA00008263"/>
    </source>
</evidence>
<evidence type="ECO:0000256" key="8">
    <source>
        <dbReference type="HAMAP-Rule" id="MF_01897"/>
    </source>
</evidence>
<dbReference type="Pfam" id="PF00521">
    <property type="entry name" value="DNA_topoisoIV"/>
    <property type="match status" value="1"/>
</dbReference>
<evidence type="ECO:0000256" key="4">
    <source>
        <dbReference type="ARBA" id="ARBA00022840"/>
    </source>
</evidence>
<dbReference type="InterPro" id="IPR013760">
    <property type="entry name" value="Topo_IIA-like_dom_sf"/>
</dbReference>
<accession>A0ABZ2RSX3</accession>
<dbReference type="InterPro" id="IPR013757">
    <property type="entry name" value="Topo_IIA_A_a_sf"/>
</dbReference>
<feature type="domain" description="Topo IIA-type catalytic" evidence="11">
    <location>
        <begin position="87"/>
        <end position="552"/>
    </location>
</feature>
<dbReference type="Gene3D" id="1.10.268.10">
    <property type="entry name" value="Topoisomerase, domain 3"/>
    <property type="match status" value="1"/>
</dbReference>
<evidence type="ECO:0000313" key="12">
    <source>
        <dbReference type="EMBL" id="WXL28224.1"/>
    </source>
</evidence>
<sequence length="869" mass="97820">MAFDDKKNFDEDDKYYVEEEEIKTVFEDEKVVEEDEEEIPPQEKEGYIVKPTLLEEEKDGLTPVNLVKEMKTAFIEYAMSVIVSRALPDAKDGLKPVHRRILYGMSELGMYYNQPHKKSARIVGDVLGKYHPHGDSSVYEAMVRMAQDFSLRYPLIDGHGNFGSIDGDEAAAMRYTEARMSKIASLMVESIKKNTVDFIDNYDATEKEPVVLPARFPNLLVSGSSGIAVGMATNIPPHNLSDVINASIALASNPEISIDELIEIVQAPDFPTGGILFDKKSVVNAYKTGRGSVTIRSKSHIERFANGKSKIIVNEIPYAIKKTDIIEKISQIVKEKRIEGINEVRDESNREGIRIVIDIKKGFEPEIVLNTLYKLTQLQSRFSINTIALVNNEPKTLNLKESLQVYIDHQKDVVTRRLRFDLEKDEQRAHILEGLKIAVENIDEVIEIIKKSKTDTEAQEKLALRFNLDELQTKAIVEMRLGRLTGLAIEKMNEELLLLQERIANYKAILASEEKLIELIIEELREIKEQYGDSRRSEIRWDLAASIDDEDLIPEKEIVITYSANNYIRRTDLDEYREQRRGGMGSNAAKTYSDDSVENIIVTKTHTDLLIFSSKGKVYRLRGHEIPATSKNAKGTPIINILPTMDKDENIKEIIWTDEEYTDEQYLLTASKNGILKRTPLSEYKLINRNGKKALQLREGDELISAMIVSDNDEIFVAASNNKINRFDISEIRSMSRTAAGVIGIKLDEGSKVVSVSSSSQGHMIFSLGSEGYGKMSSVEDFRKTSRNAKGVMALNADKSGELVYAAAVNGNEDLIIMTKEGIAIRFNLQQVAISGRNTKGVKLINLKSNKDTIVGVAKIHQLNENKEN</sequence>
<dbReference type="PROSITE" id="PS52040">
    <property type="entry name" value="TOPO_IIA"/>
    <property type="match status" value="1"/>
</dbReference>
<dbReference type="Gene3D" id="3.30.1360.40">
    <property type="match status" value="1"/>
</dbReference>
<dbReference type="PANTHER" id="PTHR43493">
    <property type="entry name" value="DNA GYRASE/TOPOISOMERASE SUBUNIT A"/>
    <property type="match status" value="1"/>
</dbReference>
<name>A0ABZ2RSX3_9BACT</name>
<evidence type="ECO:0000256" key="9">
    <source>
        <dbReference type="PROSITE-ProRule" id="PRU01384"/>
    </source>
</evidence>
<evidence type="ECO:0000259" key="11">
    <source>
        <dbReference type="PROSITE" id="PS52040"/>
    </source>
</evidence>
<dbReference type="EC" id="5.6.2.2" evidence="8"/>
<keyword evidence="8" id="KW-0963">Cytoplasm</keyword>
<keyword evidence="4 8" id="KW-0067">ATP-binding</keyword>
<feature type="coiled-coil region" evidence="10">
    <location>
        <begin position="489"/>
        <end position="530"/>
    </location>
</feature>
<evidence type="ECO:0000313" key="13">
    <source>
        <dbReference type="Proteomes" id="UP001460679"/>
    </source>
</evidence>
<dbReference type="Gene3D" id="3.90.199.10">
    <property type="entry name" value="Topoisomerase II, domain 5"/>
    <property type="match status" value="1"/>
</dbReference>
<dbReference type="SUPFAM" id="SSF101904">
    <property type="entry name" value="GyrA/ParC C-terminal domain-like"/>
    <property type="match status" value="1"/>
</dbReference>
<gene>
    <name evidence="8 12" type="primary">gyrA</name>
    <name evidence="12" type="ORF">WG616_02530</name>
</gene>
<comment type="similarity">
    <text evidence="2 8">Belongs to the type II topoisomerase GyrA/ParC subunit family.</text>
</comment>
<dbReference type="InterPro" id="IPR006691">
    <property type="entry name" value="GyrA/parC_rep"/>
</dbReference>
<keyword evidence="3 8" id="KW-0547">Nucleotide-binding</keyword>
<evidence type="ECO:0000256" key="5">
    <source>
        <dbReference type="ARBA" id="ARBA00023029"/>
    </source>
</evidence>
<evidence type="ECO:0000256" key="10">
    <source>
        <dbReference type="SAM" id="Coils"/>
    </source>
</evidence>
<comment type="catalytic activity">
    <reaction evidence="1 8 9">
        <text>ATP-dependent breakage, passage and rejoining of double-stranded DNA.</text>
        <dbReference type="EC" id="5.6.2.2"/>
    </reaction>
</comment>
<dbReference type="EMBL" id="CP148066">
    <property type="protein sequence ID" value="WXL28224.1"/>
    <property type="molecule type" value="Genomic_DNA"/>
</dbReference>
<dbReference type="InterPro" id="IPR035516">
    <property type="entry name" value="Gyrase/topoIV_suA_C"/>
</dbReference>
<comment type="miscellaneous">
    <text evidence="8">Few gyrases are as efficient as E.coli at forming negative supercoils. Not all organisms have 2 type II topoisomerases; in organisms with a single type II topoisomerase this enzyme also has to decatenate newly replicated chromosomes.</text>
</comment>
<dbReference type="HAMAP" id="MF_01897">
    <property type="entry name" value="GyrA"/>
    <property type="match status" value="1"/>
</dbReference>
<evidence type="ECO:0000256" key="6">
    <source>
        <dbReference type="ARBA" id="ARBA00023125"/>
    </source>
</evidence>
<keyword evidence="7 8" id="KW-0413">Isomerase</keyword>
<dbReference type="InterPro" id="IPR050220">
    <property type="entry name" value="Type_II_DNA_Topoisomerases"/>
</dbReference>
<comment type="caution">
    <text evidence="8">Lacks conserved residue(s) required for the propagation of feature annotation.</text>
</comment>
<comment type="subcellular location">
    <subcellularLocation>
        <location evidence="8">Cytoplasm</location>
    </subcellularLocation>
</comment>
<dbReference type="Gene3D" id="2.120.10.90">
    <property type="entry name" value="DNA gyrase/topoisomerase IV, subunit A, C-terminal"/>
    <property type="match status" value="1"/>
</dbReference>
<evidence type="ECO:0000256" key="7">
    <source>
        <dbReference type="ARBA" id="ARBA00023235"/>
    </source>
</evidence>
<dbReference type="CDD" id="cd00187">
    <property type="entry name" value="TOP4c"/>
    <property type="match status" value="1"/>
</dbReference>
<evidence type="ECO:0000256" key="3">
    <source>
        <dbReference type="ARBA" id="ARBA00022741"/>
    </source>
</evidence>
<dbReference type="PANTHER" id="PTHR43493:SF5">
    <property type="entry name" value="DNA GYRASE SUBUNIT A, CHLOROPLASTIC_MITOCHONDRIAL"/>
    <property type="match status" value="1"/>
</dbReference>